<accession>A0ABY4MYK0</accession>
<evidence type="ECO:0008006" key="4">
    <source>
        <dbReference type="Google" id="ProtNLM"/>
    </source>
</evidence>
<proteinExistence type="predicted"/>
<protein>
    <recommendedName>
        <fullName evidence="4">Secreted protein</fullName>
    </recommendedName>
</protein>
<evidence type="ECO:0000256" key="1">
    <source>
        <dbReference type="SAM" id="MobiDB-lite"/>
    </source>
</evidence>
<sequence length="241" mass="25264">MKLRSPAYLFALSAVTILALAGCVAPGDPAAAAPTASGASASASSDDATADATSTYVAEGGEPGEATDAPVATPANLPAGAEVDPVTGVWVYSDEVAFLDLPQDADEFLSEPLASLPTLPEIPSLAGQQLADDAGLVDVWDLQQYYIADCMADAGFEWRWVYYDGGFEGSFSDESPDATISHPADYTIPGTWSDQTPGFQAALWGENDFMSPDYDPNYVYHWTTAGCDGYAVHVTGMDDAH</sequence>
<dbReference type="EMBL" id="CP097160">
    <property type="protein sequence ID" value="UQN14272.1"/>
    <property type="molecule type" value="Genomic_DNA"/>
</dbReference>
<gene>
    <name evidence="3" type="ORF">M3M28_09445</name>
</gene>
<evidence type="ECO:0000313" key="3">
    <source>
        <dbReference type="EMBL" id="UQN14272.1"/>
    </source>
</evidence>
<feature type="region of interest" description="Disordered" evidence="1">
    <location>
        <begin position="31"/>
        <end position="78"/>
    </location>
</feature>
<feature type="signal peptide" evidence="2">
    <location>
        <begin position="1"/>
        <end position="21"/>
    </location>
</feature>
<organism evidence="3">
    <name type="scientific">Gulosibacter sediminis</name>
    <dbReference type="NCBI Taxonomy" id="1729695"/>
    <lineage>
        <taxon>Bacteria</taxon>
        <taxon>Bacillati</taxon>
        <taxon>Actinomycetota</taxon>
        <taxon>Actinomycetes</taxon>
        <taxon>Micrococcales</taxon>
        <taxon>Microbacteriaceae</taxon>
        <taxon>Gulosibacter</taxon>
    </lineage>
</organism>
<evidence type="ECO:0000256" key="2">
    <source>
        <dbReference type="SAM" id="SignalP"/>
    </source>
</evidence>
<dbReference type="PROSITE" id="PS51257">
    <property type="entry name" value="PROKAR_LIPOPROTEIN"/>
    <property type="match status" value="1"/>
</dbReference>
<keyword evidence="2" id="KW-0732">Signal</keyword>
<feature type="compositionally biased region" description="Low complexity" evidence="1">
    <location>
        <begin position="31"/>
        <end position="55"/>
    </location>
</feature>
<reference evidence="3" key="1">
    <citation type="submission" date="2022-05" db="EMBL/GenBank/DDBJ databases">
        <title>Complete genome sequence of toluene-degrading Gulosibacter sediminis strain ACHW.36C.</title>
        <authorList>
            <person name="Wai A.C."/>
            <person name="Lai G.K."/>
            <person name="Griffin S.D."/>
            <person name="Leung F.C."/>
        </authorList>
    </citation>
    <scope>NUCLEOTIDE SEQUENCE [LARGE SCALE GENOMIC DNA]</scope>
    <source>
        <strain evidence="3">ACHW.36C</strain>
    </source>
</reference>
<feature type="chain" id="PRO_5045425369" description="Secreted protein" evidence="2">
    <location>
        <begin position="22"/>
        <end position="241"/>
    </location>
</feature>
<name>A0ABY4MYK0_9MICO</name>